<sequence length="66" mass="7583">MVKMETKADILRRDGLARLLWIGEQDGFGDYSVAWHLKSAELKALKKYGITEFTKMNKIPEIVKSL</sequence>
<proteinExistence type="predicted"/>
<dbReference type="Proteomes" id="UP000823604">
    <property type="component" value="Unassembled WGS sequence"/>
</dbReference>
<reference evidence="1" key="1">
    <citation type="submission" date="2020-10" db="EMBL/GenBank/DDBJ databases">
        <authorList>
            <person name="Gilroy R."/>
        </authorList>
    </citation>
    <scope>NUCLEOTIDE SEQUENCE</scope>
    <source>
        <strain evidence="1">B1-8020</strain>
    </source>
</reference>
<protein>
    <submittedName>
        <fullName evidence="1">Uncharacterized protein</fullName>
    </submittedName>
</protein>
<comment type="caution">
    <text evidence="1">The sequence shown here is derived from an EMBL/GenBank/DDBJ whole genome shotgun (WGS) entry which is preliminary data.</text>
</comment>
<accession>A0A9D9NGB1</accession>
<dbReference type="AlphaFoldDB" id="A0A9D9NGB1"/>
<organism evidence="1 2">
    <name type="scientific">Candidatus Merdivivens pullicola</name>
    <dbReference type="NCBI Taxonomy" id="2840872"/>
    <lineage>
        <taxon>Bacteria</taxon>
        <taxon>Pseudomonadati</taxon>
        <taxon>Bacteroidota</taxon>
        <taxon>Bacteroidia</taxon>
        <taxon>Bacteroidales</taxon>
        <taxon>Muribaculaceae</taxon>
        <taxon>Muribaculaceae incertae sedis</taxon>
        <taxon>Candidatus Merdivivens</taxon>
    </lineage>
</organism>
<name>A0A9D9NGB1_9BACT</name>
<evidence type="ECO:0000313" key="1">
    <source>
        <dbReference type="EMBL" id="MBO8472517.1"/>
    </source>
</evidence>
<dbReference type="EMBL" id="JADIMA010000028">
    <property type="protein sequence ID" value="MBO8472517.1"/>
    <property type="molecule type" value="Genomic_DNA"/>
</dbReference>
<evidence type="ECO:0000313" key="2">
    <source>
        <dbReference type="Proteomes" id="UP000823604"/>
    </source>
</evidence>
<gene>
    <name evidence="1" type="ORF">IAB81_02670</name>
</gene>
<reference evidence="1" key="2">
    <citation type="journal article" date="2021" name="PeerJ">
        <title>Extensive microbial diversity within the chicken gut microbiome revealed by metagenomics and culture.</title>
        <authorList>
            <person name="Gilroy R."/>
            <person name="Ravi A."/>
            <person name="Getino M."/>
            <person name="Pursley I."/>
            <person name="Horton D.L."/>
            <person name="Alikhan N.F."/>
            <person name="Baker D."/>
            <person name="Gharbi K."/>
            <person name="Hall N."/>
            <person name="Watson M."/>
            <person name="Adriaenssens E.M."/>
            <person name="Foster-Nyarko E."/>
            <person name="Jarju S."/>
            <person name="Secka A."/>
            <person name="Antonio M."/>
            <person name="Oren A."/>
            <person name="Chaudhuri R.R."/>
            <person name="La Ragione R."/>
            <person name="Hildebrand F."/>
            <person name="Pallen M.J."/>
        </authorList>
    </citation>
    <scope>NUCLEOTIDE SEQUENCE</scope>
    <source>
        <strain evidence="1">B1-8020</strain>
    </source>
</reference>